<evidence type="ECO:0008006" key="3">
    <source>
        <dbReference type="Google" id="ProtNLM"/>
    </source>
</evidence>
<sequence>MSFVHCSCDCKYQKDGYCNLEKASEITNVRKKDGCLFYVSSSERKNEGYSMKY</sequence>
<dbReference type="STRING" id="29343.CCDG5_1067"/>
<dbReference type="AlphaFoldDB" id="A0A078KSR7"/>
<gene>
    <name evidence="1" type="ORF">CCDG5_1067</name>
</gene>
<organism evidence="1 2">
    <name type="scientific">[Clostridium] cellulosi</name>
    <dbReference type="NCBI Taxonomy" id="29343"/>
    <lineage>
        <taxon>Bacteria</taxon>
        <taxon>Bacillati</taxon>
        <taxon>Bacillota</taxon>
        <taxon>Clostridia</taxon>
        <taxon>Eubacteriales</taxon>
        <taxon>Oscillospiraceae</taxon>
        <taxon>Oscillospiraceae incertae sedis</taxon>
    </lineage>
</organism>
<evidence type="ECO:0000313" key="1">
    <source>
        <dbReference type="EMBL" id="CDZ24184.1"/>
    </source>
</evidence>
<accession>A0A078KSR7</accession>
<reference evidence="2" key="1">
    <citation type="submission" date="2014-07" db="EMBL/GenBank/DDBJ databases">
        <authorList>
            <person name="Wibberg D."/>
        </authorList>
    </citation>
    <scope>NUCLEOTIDE SEQUENCE [LARGE SCALE GENOMIC DNA]</scope>
    <source>
        <strain evidence="2">DG5</strain>
    </source>
</reference>
<dbReference type="PATRIC" id="fig|29343.3.peg.1125"/>
<protein>
    <recommendedName>
        <fullName evidence="3">DUF1540 domain-containing protein</fullName>
    </recommendedName>
</protein>
<name>A0A078KSR7_9FIRM</name>
<dbReference type="EMBL" id="LM995447">
    <property type="protein sequence ID" value="CDZ24184.1"/>
    <property type="molecule type" value="Genomic_DNA"/>
</dbReference>
<keyword evidence="2" id="KW-1185">Reference proteome</keyword>
<dbReference type="Proteomes" id="UP000032431">
    <property type="component" value="Chromosome I"/>
</dbReference>
<evidence type="ECO:0000313" key="2">
    <source>
        <dbReference type="Proteomes" id="UP000032431"/>
    </source>
</evidence>
<dbReference type="HOGENOM" id="CLU_3060131_0_0_9"/>
<proteinExistence type="predicted"/>
<dbReference type="KEGG" id="ccel:CCDG5_1067"/>